<comment type="similarity">
    <text evidence="6">Belongs to the WD repeat TRM82 family.</text>
</comment>
<dbReference type="PROSITE" id="PS50294">
    <property type="entry name" value="WD_REPEATS_REGION"/>
    <property type="match status" value="1"/>
</dbReference>
<evidence type="ECO:0000256" key="4">
    <source>
        <dbReference type="ARBA" id="ARBA00022737"/>
    </source>
</evidence>
<dbReference type="PANTHER" id="PTHR16288:SF0">
    <property type="entry name" value="TRNA (GUANINE-N(7)-)-METHYLTRANSFERASE NON-CATALYTIC SUBUNIT WDR4"/>
    <property type="match status" value="1"/>
</dbReference>
<dbReference type="PROSITE" id="PS50082">
    <property type="entry name" value="WD_REPEATS_2"/>
    <property type="match status" value="1"/>
</dbReference>
<dbReference type="InterPro" id="IPR019775">
    <property type="entry name" value="WD40_repeat_CS"/>
</dbReference>
<dbReference type="PROSITE" id="PS00678">
    <property type="entry name" value="WD_REPEATS_1"/>
    <property type="match status" value="1"/>
</dbReference>
<evidence type="ECO:0000256" key="5">
    <source>
        <dbReference type="ARBA" id="ARBA00023242"/>
    </source>
</evidence>
<protein>
    <recommendedName>
        <fullName evidence="6">tRNA (guanine-N(7)-)-methyltransferase non-catalytic subunit</fullName>
    </recommendedName>
    <alternativeName>
        <fullName evidence="6">WD repeat-containing protein 4 homolog</fullName>
    </alternativeName>
</protein>
<keyword evidence="9" id="KW-1185">Reference proteome</keyword>
<dbReference type="AlphaFoldDB" id="A0AAE0ST57"/>
<reference evidence="8" key="3">
    <citation type="submission" date="2023-05" db="EMBL/GenBank/DDBJ databases">
        <authorList>
            <person name="Smith C.H."/>
        </authorList>
    </citation>
    <scope>NUCLEOTIDE SEQUENCE</scope>
    <source>
        <strain evidence="8">CHS0354</strain>
        <tissue evidence="8">Mantle</tissue>
    </source>
</reference>
<dbReference type="EMBL" id="JAEAOA010001797">
    <property type="protein sequence ID" value="KAK3597636.1"/>
    <property type="molecule type" value="Genomic_DNA"/>
</dbReference>
<feature type="repeat" description="WD" evidence="7">
    <location>
        <begin position="187"/>
        <end position="221"/>
    </location>
</feature>
<comment type="caution">
    <text evidence="8">The sequence shown here is derived from an EMBL/GenBank/DDBJ whole genome shotgun (WGS) entry which is preliminary data.</text>
</comment>
<evidence type="ECO:0000256" key="6">
    <source>
        <dbReference type="HAMAP-Rule" id="MF_03056"/>
    </source>
</evidence>
<dbReference type="InterPro" id="IPR001680">
    <property type="entry name" value="WD40_rpt"/>
</dbReference>
<evidence type="ECO:0000313" key="8">
    <source>
        <dbReference type="EMBL" id="KAK3597636.1"/>
    </source>
</evidence>
<reference evidence="8" key="1">
    <citation type="journal article" date="2021" name="Genome Biol. Evol.">
        <title>A High-Quality Reference Genome for a Parasitic Bivalve with Doubly Uniparental Inheritance (Bivalvia: Unionida).</title>
        <authorList>
            <person name="Smith C.H."/>
        </authorList>
    </citation>
    <scope>NUCLEOTIDE SEQUENCE</scope>
    <source>
        <strain evidence="8">CHS0354</strain>
    </source>
</reference>
<dbReference type="InterPro" id="IPR011047">
    <property type="entry name" value="Quinoprotein_ADH-like_sf"/>
</dbReference>
<comment type="pathway">
    <text evidence="6">tRNA modification; N(7)-methylguanine-tRNA biosynthesis.</text>
</comment>
<dbReference type="InterPro" id="IPR036322">
    <property type="entry name" value="WD40_repeat_dom_sf"/>
</dbReference>
<comment type="function">
    <text evidence="6">Required for the formation of N(7)-methylguanine at position 46 (m7G46) in tRNA. In the complex, it is required to stabilize and induce conformational changes of the catalytic subunit.</text>
</comment>
<dbReference type="HAMAP" id="MF_03056">
    <property type="entry name" value="TRM82"/>
    <property type="match status" value="1"/>
</dbReference>
<evidence type="ECO:0000256" key="3">
    <source>
        <dbReference type="ARBA" id="ARBA00022694"/>
    </source>
</evidence>
<dbReference type="GO" id="GO:0005634">
    <property type="term" value="C:nucleus"/>
    <property type="evidence" value="ECO:0007669"/>
    <property type="project" value="UniProtKB-SubCell"/>
</dbReference>
<dbReference type="SUPFAM" id="SSF50998">
    <property type="entry name" value="Quinoprotein alcohol dehydrogenase-like"/>
    <property type="match status" value="1"/>
</dbReference>
<dbReference type="GO" id="GO:0005829">
    <property type="term" value="C:cytosol"/>
    <property type="evidence" value="ECO:0007669"/>
    <property type="project" value="TreeGrafter"/>
</dbReference>
<sequence>MAAIRITGKKIIITSGIRFLVFDDGKKIGCFELEGDVVQEVNKKDCDDKQDNKQRDDTQNGGTNYILATALSPSGEIFAICDNRKQLHLFQTRPKWQLLSRRTAPKRCTAVIFAQQEMEVLAADKAGDVYKYSVTDPLQEPQMVLGHLSILLDLALTPDDKFIVTCDRDEKVRISHYPNAYNIHAFCLGHTDFVSQIMYLNKSDCLLSGSGDGTIRSWDLNGQEKGCVRCQRSPGDGEDGETTSSNMAVKSIEYCSLHDIVAVIFYKLNVLHLYHLSEDTLNMEFLTEAIVTEEPWDICFDEKGRLWVLQPSKEQTLLVYQCWQDESYSFQITQCTDEDIVSILKEVNSNWEFFEVSTSVPSLYTGLQKLKVDNMTEYLAKKQERISGKNRGTTEPPEKKLKI</sequence>
<dbReference type="Gene3D" id="2.130.10.10">
    <property type="entry name" value="YVTN repeat-like/Quinoprotein amine dehydrogenase"/>
    <property type="match status" value="1"/>
</dbReference>
<proteinExistence type="inferred from homology"/>
<dbReference type="GO" id="GO:0043527">
    <property type="term" value="C:tRNA methyltransferase complex"/>
    <property type="evidence" value="ECO:0007669"/>
    <property type="project" value="TreeGrafter"/>
</dbReference>
<keyword evidence="2 6" id="KW-0853">WD repeat</keyword>
<keyword evidence="5 6" id="KW-0539">Nucleus</keyword>
<dbReference type="SUPFAM" id="SSF50978">
    <property type="entry name" value="WD40 repeat-like"/>
    <property type="match status" value="1"/>
</dbReference>
<dbReference type="SMART" id="SM00320">
    <property type="entry name" value="WD40"/>
    <property type="match status" value="3"/>
</dbReference>
<keyword evidence="4 6" id="KW-0677">Repeat</keyword>
<evidence type="ECO:0000313" key="9">
    <source>
        <dbReference type="Proteomes" id="UP001195483"/>
    </source>
</evidence>
<comment type="subunit">
    <text evidence="6">Forms a heterodimer with the catalytic subunit.</text>
</comment>
<gene>
    <name evidence="8" type="ORF">CHS0354_030190</name>
</gene>
<keyword evidence="3 6" id="KW-0819">tRNA processing</keyword>
<comment type="subcellular location">
    <subcellularLocation>
        <location evidence="1 6">Nucleus</location>
    </subcellularLocation>
</comment>
<reference evidence="8" key="2">
    <citation type="journal article" date="2021" name="Genome Biol. Evol.">
        <title>Developing a high-quality reference genome for a parasitic bivalve with doubly uniparental inheritance (Bivalvia: Unionida).</title>
        <authorList>
            <person name="Smith C.H."/>
        </authorList>
    </citation>
    <scope>NUCLEOTIDE SEQUENCE</scope>
    <source>
        <strain evidence="8">CHS0354</strain>
        <tissue evidence="8">Mantle</tissue>
    </source>
</reference>
<dbReference type="Pfam" id="PF00400">
    <property type="entry name" value="WD40"/>
    <property type="match status" value="2"/>
</dbReference>
<dbReference type="InterPro" id="IPR028884">
    <property type="entry name" value="Trm82"/>
</dbReference>
<evidence type="ECO:0000256" key="2">
    <source>
        <dbReference type="ARBA" id="ARBA00022574"/>
    </source>
</evidence>
<accession>A0AAE0ST57</accession>
<name>A0AAE0ST57_9BIVA</name>
<dbReference type="GO" id="GO:0106004">
    <property type="term" value="P:tRNA (guanine-N7)-methylation"/>
    <property type="evidence" value="ECO:0007669"/>
    <property type="project" value="UniProtKB-UniRule"/>
</dbReference>
<organism evidence="8 9">
    <name type="scientific">Potamilus streckersoni</name>
    <dbReference type="NCBI Taxonomy" id="2493646"/>
    <lineage>
        <taxon>Eukaryota</taxon>
        <taxon>Metazoa</taxon>
        <taxon>Spiralia</taxon>
        <taxon>Lophotrochozoa</taxon>
        <taxon>Mollusca</taxon>
        <taxon>Bivalvia</taxon>
        <taxon>Autobranchia</taxon>
        <taxon>Heteroconchia</taxon>
        <taxon>Palaeoheterodonta</taxon>
        <taxon>Unionida</taxon>
        <taxon>Unionoidea</taxon>
        <taxon>Unionidae</taxon>
        <taxon>Ambleminae</taxon>
        <taxon>Lampsilini</taxon>
        <taxon>Potamilus</taxon>
    </lineage>
</organism>
<evidence type="ECO:0000256" key="1">
    <source>
        <dbReference type="ARBA" id="ARBA00004123"/>
    </source>
</evidence>
<dbReference type="InterPro" id="IPR015943">
    <property type="entry name" value="WD40/YVTN_repeat-like_dom_sf"/>
</dbReference>
<evidence type="ECO:0000256" key="7">
    <source>
        <dbReference type="PROSITE-ProRule" id="PRU00221"/>
    </source>
</evidence>
<dbReference type="PANTHER" id="PTHR16288">
    <property type="entry name" value="WD40 REPEAT PROTEIN 4"/>
    <property type="match status" value="1"/>
</dbReference>
<dbReference type="Proteomes" id="UP001195483">
    <property type="component" value="Unassembled WGS sequence"/>
</dbReference>